<evidence type="ECO:0000313" key="10">
    <source>
        <dbReference type="EnsemblPlants" id="AUR62020370-RA:cds"/>
    </source>
</evidence>
<evidence type="ECO:0000256" key="6">
    <source>
        <dbReference type="ARBA" id="ARBA00023136"/>
    </source>
</evidence>
<keyword evidence="5 7" id="KW-0040">ANK repeat</keyword>
<dbReference type="EnsemblPlants" id="AUR62020370-RA">
    <property type="protein sequence ID" value="AUR62020370-RA:cds"/>
    <property type="gene ID" value="AUR62020370"/>
</dbReference>
<feature type="transmembrane region" description="Helical" evidence="8">
    <location>
        <begin position="767"/>
        <end position="792"/>
    </location>
</feature>
<evidence type="ECO:0000256" key="5">
    <source>
        <dbReference type="ARBA" id="ARBA00023043"/>
    </source>
</evidence>
<feature type="repeat" description="ANK" evidence="7">
    <location>
        <begin position="646"/>
        <end position="667"/>
    </location>
</feature>
<dbReference type="SUPFAM" id="SSF48403">
    <property type="entry name" value="Ankyrin repeat"/>
    <property type="match status" value="2"/>
</dbReference>
<dbReference type="AlphaFoldDB" id="A0A803LY19"/>
<evidence type="ECO:0000256" key="4">
    <source>
        <dbReference type="ARBA" id="ARBA00022989"/>
    </source>
</evidence>
<keyword evidence="11" id="KW-1185">Reference proteome</keyword>
<dbReference type="PROSITE" id="PS50088">
    <property type="entry name" value="ANK_REPEAT"/>
    <property type="match status" value="1"/>
</dbReference>
<evidence type="ECO:0000313" key="11">
    <source>
        <dbReference type="Proteomes" id="UP000596660"/>
    </source>
</evidence>
<dbReference type="InterPro" id="IPR036770">
    <property type="entry name" value="Ankyrin_rpt-contain_sf"/>
</dbReference>
<dbReference type="GO" id="GO:0005886">
    <property type="term" value="C:plasma membrane"/>
    <property type="evidence" value="ECO:0007669"/>
    <property type="project" value="TreeGrafter"/>
</dbReference>
<dbReference type="Proteomes" id="UP000596660">
    <property type="component" value="Unplaced"/>
</dbReference>
<sequence length="889" mass="101731">MTSSKMDEELRKAAVRGDVDFLKKCVESNKPIEYYLTFYPEEDDQSGRAHHGNIFHMAARENKEEFIKEAMGILPQEAKHQLLVQPGYAECNPLHEAACVGNVVIVKMFLDVYQQGFRSHLLEHQRPWLFKDSDGNNPCFVAVISHQEECAFEIYKMDTELISNMHSYRGSSLVYEAVHKKMSNLALVILKSPHPISCNGYDGYTPFHSIHYLIEGSEMLIDIYKKESPSLSNNQHPWLVKDIDGNTPLSLAIAHKNENPAIYLLSVDENVVTESKKNVLFLAVEVQCHTLAEEILKIIDNKGWNQLLTNHQKLNILHLAPLCTENFCAQLMESHPELIKGVDKEGSTIVHSWVKSDKEWLFKFILESEWKDQFVKLVDVKDYNYQDNPFHVAATTTHKATNQIVPLLVEAYKVHKFSWSVNAIYQLPWFEKNKENEGPLHLALHNKREDLALYILSLLRDDQIMDELLDYYEPEHSTLFLAIQNKCSEVAKVILGKLDKRSRTKYLKDSSTGRNILHLATSLTDEEFGTWLVNEAPEFITEQDNNKQSPWDTAYETGCAWFIKVVLKKDPFVFNRAPLAWIKACEHGHVSALRTFIDHNPAGFRDLCIKHKNTPLHRMKLSSLTEYEELLTIPRMKDLINVQNSQGKTPLHLAVQNRILPLTETLLGMEKIAYNIKDEDQNTPIDLLEQACIDDSEWEEMCQRIGFNPWIKTSYFQRRTNLLEVRNSLFVVAALLATITFTAGFTLPGGLNQESGEALLAKKVAFLVFLMSNTLAMCTSMLVLICLVWSMVQDSSNSLVLIDRSLVLLMVAFYSTILAFMTGVYVVIYPKLLWAAIIVIIMCSLIGVSANRTFLYKVLLISSAKKKQNQRDPMYLLELGKAFRCCKRQ</sequence>
<evidence type="ECO:0000256" key="3">
    <source>
        <dbReference type="ARBA" id="ARBA00022737"/>
    </source>
</evidence>
<proteinExistence type="predicted"/>
<organism evidence="10 11">
    <name type="scientific">Chenopodium quinoa</name>
    <name type="common">Quinoa</name>
    <dbReference type="NCBI Taxonomy" id="63459"/>
    <lineage>
        <taxon>Eukaryota</taxon>
        <taxon>Viridiplantae</taxon>
        <taxon>Streptophyta</taxon>
        <taxon>Embryophyta</taxon>
        <taxon>Tracheophyta</taxon>
        <taxon>Spermatophyta</taxon>
        <taxon>Magnoliopsida</taxon>
        <taxon>eudicotyledons</taxon>
        <taxon>Gunneridae</taxon>
        <taxon>Pentapetalae</taxon>
        <taxon>Caryophyllales</taxon>
        <taxon>Chenopodiaceae</taxon>
        <taxon>Chenopodioideae</taxon>
        <taxon>Atripliceae</taxon>
        <taxon>Chenopodium</taxon>
    </lineage>
</organism>
<evidence type="ECO:0000256" key="1">
    <source>
        <dbReference type="ARBA" id="ARBA00004141"/>
    </source>
</evidence>
<feature type="domain" description="PGG" evidence="9">
    <location>
        <begin position="722"/>
        <end position="827"/>
    </location>
</feature>
<comment type="subcellular location">
    <subcellularLocation>
        <location evidence="1">Membrane</location>
        <topology evidence="1">Multi-pass membrane protein</topology>
    </subcellularLocation>
</comment>
<keyword evidence="2 8" id="KW-0812">Transmembrane</keyword>
<dbReference type="SMART" id="SM00248">
    <property type="entry name" value="ANK"/>
    <property type="match status" value="8"/>
</dbReference>
<dbReference type="Gene3D" id="1.25.40.20">
    <property type="entry name" value="Ankyrin repeat-containing domain"/>
    <property type="match status" value="3"/>
</dbReference>
<keyword evidence="4 8" id="KW-1133">Transmembrane helix</keyword>
<dbReference type="InterPro" id="IPR002110">
    <property type="entry name" value="Ankyrin_rpt"/>
</dbReference>
<name>A0A803LY19_CHEQI</name>
<dbReference type="PROSITE" id="PS50297">
    <property type="entry name" value="ANK_REP_REGION"/>
    <property type="match status" value="1"/>
</dbReference>
<dbReference type="InterPro" id="IPR026961">
    <property type="entry name" value="PGG_dom"/>
</dbReference>
<dbReference type="PANTHER" id="PTHR24186:SF46">
    <property type="entry name" value="PROTEIN ACCELERATED CELL DEATH 6-LIKE"/>
    <property type="match status" value="1"/>
</dbReference>
<evidence type="ECO:0000259" key="9">
    <source>
        <dbReference type="Pfam" id="PF13962"/>
    </source>
</evidence>
<reference evidence="10" key="2">
    <citation type="submission" date="2021-03" db="UniProtKB">
        <authorList>
            <consortium name="EnsemblPlants"/>
        </authorList>
    </citation>
    <scope>IDENTIFICATION</scope>
</reference>
<dbReference type="Pfam" id="PF13962">
    <property type="entry name" value="PGG"/>
    <property type="match status" value="1"/>
</dbReference>
<dbReference type="PANTHER" id="PTHR24186">
    <property type="entry name" value="PROTEIN PHOSPHATASE 1 REGULATORY SUBUNIT"/>
    <property type="match status" value="1"/>
</dbReference>
<dbReference type="Gramene" id="AUR62020370-RA">
    <property type="protein sequence ID" value="AUR62020370-RA:cds"/>
    <property type="gene ID" value="AUR62020370"/>
</dbReference>
<evidence type="ECO:0000256" key="8">
    <source>
        <dbReference type="SAM" id="Phobius"/>
    </source>
</evidence>
<feature type="transmembrane region" description="Helical" evidence="8">
    <location>
        <begin position="728"/>
        <end position="747"/>
    </location>
</feature>
<feature type="transmembrane region" description="Helical" evidence="8">
    <location>
        <begin position="834"/>
        <end position="855"/>
    </location>
</feature>
<keyword evidence="6 8" id="KW-0472">Membrane</keyword>
<evidence type="ECO:0000256" key="2">
    <source>
        <dbReference type="ARBA" id="ARBA00022692"/>
    </source>
</evidence>
<protein>
    <recommendedName>
        <fullName evidence="9">PGG domain-containing protein</fullName>
    </recommendedName>
</protein>
<reference evidence="10" key="1">
    <citation type="journal article" date="2017" name="Nature">
        <title>The genome of Chenopodium quinoa.</title>
        <authorList>
            <person name="Jarvis D.E."/>
            <person name="Ho Y.S."/>
            <person name="Lightfoot D.J."/>
            <person name="Schmoeckel S.M."/>
            <person name="Li B."/>
            <person name="Borm T.J.A."/>
            <person name="Ohyanagi H."/>
            <person name="Mineta K."/>
            <person name="Michell C.T."/>
            <person name="Saber N."/>
            <person name="Kharbatia N.M."/>
            <person name="Rupper R.R."/>
            <person name="Sharp A.R."/>
            <person name="Dally N."/>
            <person name="Boughton B.A."/>
            <person name="Woo Y.H."/>
            <person name="Gao G."/>
            <person name="Schijlen E.G.W.M."/>
            <person name="Guo X."/>
            <person name="Momin A.A."/>
            <person name="Negrao S."/>
            <person name="Al-Babili S."/>
            <person name="Gehring C."/>
            <person name="Roessner U."/>
            <person name="Jung C."/>
            <person name="Murphy K."/>
            <person name="Arold S.T."/>
            <person name="Gojobori T."/>
            <person name="van der Linden C.G."/>
            <person name="van Loo E.N."/>
            <person name="Jellen E.N."/>
            <person name="Maughan P.J."/>
            <person name="Tester M."/>
        </authorList>
    </citation>
    <scope>NUCLEOTIDE SEQUENCE [LARGE SCALE GENOMIC DNA]</scope>
    <source>
        <strain evidence="10">cv. PI 614886</strain>
    </source>
</reference>
<feature type="transmembrane region" description="Helical" evidence="8">
    <location>
        <begin position="804"/>
        <end position="828"/>
    </location>
</feature>
<evidence type="ECO:0000256" key="7">
    <source>
        <dbReference type="PROSITE-ProRule" id="PRU00023"/>
    </source>
</evidence>
<keyword evidence="3" id="KW-0677">Repeat</keyword>
<accession>A0A803LY19</accession>